<dbReference type="Gene3D" id="3.40.50.1110">
    <property type="entry name" value="SGNH hydrolase"/>
    <property type="match status" value="1"/>
</dbReference>
<dbReference type="Proteomes" id="UP000799771">
    <property type="component" value="Unassembled WGS sequence"/>
</dbReference>
<accession>A0A6A6AET5</accession>
<dbReference type="GeneID" id="54408586"/>
<protein>
    <submittedName>
        <fullName evidence="3">Carbohydrate esterase family 3 protein</fullName>
    </submittedName>
</protein>
<evidence type="ECO:0000259" key="2">
    <source>
        <dbReference type="Pfam" id="PF13472"/>
    </source>
</evidence>
<dbReference type="Pfam" id="PF13472">
    <property type="entry name" value="Lipase_GDSL_2"/>
    <property type="match status" value="1"/>
</dbReference>
<dbReference type="PANTHER" id="PTHR30383:SF2">
    <property type="entry name" value="CELLULOSE-BINDING PROTEIN"/>
    <property type="match status" value="1"/>
</dbReference>
<dbReference type="EMBL" id="ML977506">
    <property type="protein sequence ID" value="KAF2129528.1"/>
    <property type="molecule type" value="Genomic_DNA"/>
</dbReference>
<dbReference type="AlphaFoldDB" id="A0A6A6AET5"/>
<dbReference type="CDD" id="cd01833">
    <property type="entry name" value="XynB_like"/>
    <property type="match status" value="1"/>
</dbReference>
<proteinExistence type="predicted"/>
<dbReference type="RefSeq" id="XP_033523917.1">
    <property type="nucleotide sequence ID" value="XM_033668154.1"/>
</dbReference>
<reference evidence="3" key="1">
    <citation type="journal article" date="2020" name="Stud. Mycol.">
        <title>101 Dothideomycetes genomes: a test case for predicting lifestyles and emergence of pathogens.</title>
        <authorList>
            <person name="Haridas S."/>
            <person name="Albert R."/>
            <person name="Binder M."/>
            <person name="Bloem J."/>
            <person name="Labutti K."/>
            <person name="Salamov A."/>
            <person name="Andreopoulos B."/>
            <person name="Baker S."/>
            <person name="Barry K."/>
            <person name="Bills G."/>
            <person name="Bluhm B."/>
            <person name="Cannon C."/>
            <person name="Castanera R."/>
            <person name="Culley D."/>
            <person name="Daum C."/>
            <person name="Ezra D."/>
            <person name="Gonzalez J."/>
            <person name="Henrissat B."/>
            <person name="Kuo A."/>
            <person name="Liang C."/>
            <person name="Lipzen A."/>
            <person name="Lutzoni F."/>
            <person name="Magnuson J."/>
            <person name="Mondo S."/>
            <person name="Nolan M."/>
            <person name="Ohm R."/>
            <person name="Pangilinan J."/>
            <person name="Park H.-J."/>
            <person name="Ramirez L."/>
            <person name="Alfaro M."/>
            <person name="Sun H."/>
            <person name="Tritt A."/>
            <person name="Yoshinaga Y."/>
            <person name="Zwiers L.-H."/>
            <person name="Turgeon B."/>
            <person name="Goodwin S."/>
            <person name="Spatafora J."/>
            <person name="Crous P."/>
            <person name="Grigoriev I."/>
        </authorList>
    </citation>
    <scope>NUCLEOTIDE SEQUENCE</scope>
    <source>
        <strain evidence="3">CBS 119687</strain>
    </source>
</reference>
<dbReference type="InterPro" id="IPR051532">
    <property type="entry name" value="Ester_Hydrolysis_Enzymes"/>
</dbReference>
<feature type="chain" id="PRO_5025685782" evidence="1">
    <location>
        <begin position="22"/>
        <end position="250"/>
    </location>
</feature>
<organism evidence="3 4">
    <name type="scientific">Dothidotthia symphoricarpi CBS 119687</name>
    <dbReference type="NCBI Taxonomy" id="1392245"/>
    <lineage>
        <taxon>Eukaryota</taxon>
        <taxon>Fungi</taxon>
        <taxon>Dikarya</taxon>
        <taxon>Ascomycota</taxon>
        <taxon>Pezizomycotina</taxon>
        <taxon>Dothideomycetes</taxon>
        <taxon>Pleosporomycetidae</taxon>
        <taxon>Pleosporales</taxon>
        <taxon>Dothidotthiaceae</taxon>
        <taxon>Dothidotthia</taxon>
    </lineage>
</organism>
<keyword evidence="1" id="KW-0732">Signal</keyword>
<evidence type="ECO:0000313" key="3">
    <source>
        <dbReference type="EMBL" id="KAF2129528.1"/>
    </source>
</evidence>
<sequence length="250" mass="27159">MVKINALAAFGLLSLASQAMALATIKVMPLGASIVTRCWRANLQAKLRNNGVTNFDFVGSQRSTTCTGIVGDDQDHEGHPGSLVTDYAKNGNVTGWLNQNPPDVVVFFMGHNDIIIGKKTDTEILGAYDVMLDQIRAKNPKMQIVFSSLTPLDPARWTQETADRVKGLAIKVAAYAPTKSTAISPVYFVDNFDGYNAATDTEDGLHPNSVGNEKMASKFIKNTQLAIQAATKTKAGKRLSRWERTLSLVQ</sequence>
<gene>
    <name evidence="3" type="ORF">P153DRAFT_366916</name>
</gene>
<dbReference type="SUPFAM" id="SSF52266">
    <property type="entry name" value="SGNH hydrolase"/>
    <property type="match status" value="1"/>
</dbReference>
<dbReference type="PANTHER" id="PTHR30383">
    <property type="entry name" value="THIOESTERASE 1/PROTEASE 1/LYSOPHOSPHOLIPASE L1"/>
    <property type="match status" value="1"/>
</dbReference>
<feature type="signal peptide" evidence="1">
    <location>
        <begin position="1"/>
        <end position="21"/>
    </location>
</feature>
<name>A0A6A6AET5_9PLEO</name>
<evidence type="ECO:0000313" key="4">
    <source>
        <dbReference type="Proteomes" id="UP000799771"/>
    </source>
</evidence>
<dbReference type="GO" id="GO:0004622">
    <property type="term" value="F:phosphatidylcholine lysophospholipase activity"/>
    <property type="evidence" value="ECO:0007669"/>
    <property type="project" value="TreeGrafter"/>
</dbReference>
<feature type="domain" description="SGNH hydrolase-type esterase" evidence="2">
    <location>
        <begin position="83"/>
        <end position="213"/>
    </location>
</feature>
<keyword evidence="4" id="KW-1185">Reference proteome</keyword>
<evidence type="ECO:0000256" key="1">
    <source>
        <dbReference type="SAM" id="SignalP"/>
    </source>
</evidence>
<dbReference type="InterPro" id="IPR013830">
    <property type="entry name" value="SGNH_hydro"/>
</dbReference>
<dbReference type="OrthoDB" id="2119228at2759"/>
<dbReference type="InterPro" id="IPR036514">
    <property type="entry name" value="SGNH_hydro_sf"/>
</dbReference>